<dbReference type="EMBL" id="SDMP01000002">
    <property type="protein sequence ID" value="RYR71770.1"/>
    <property type="molecule type" value="Genomic_DNA"/>
</dbReference>
<comment type="caution">
    <text evidence="1">The sequence shown here is derived from an EMBL/GenBank/DDBJ whole genome shotgun (WGS) entry which is preliminary data.</text>
</comment>
<name>A0A445E8I1_ARAHY</name>
<dbReference type="AlphaFoldDB" id="A0A445E8I1"/>
<evidence type="ECO:0000313" key="1">
    <source>
        <dbReference type="EMBL" id="RYR71770.1"/>
    </source>
</evidence>
<gene>
    <name evidence="1" type="ORF">Ahy_A02g005991</name>
</gene>
<reference evidence="1 2" key="1">
    <citation type="submission" date="2019-01" db="EMBL/GenBank/DDBJ databases">
        <title>Sequencing of cultivated peanut Arachis hypogaea provides insights into genome evolution and oil improvement.</title>
        <authorList>
            <person name="Chen X."/>
        </authorList>
    </citation>
    <scope>NUCLEOTIDE SEQUENCE [LARGE SCALE GENOMIC DNA]</scope>
    <source>
        <strain evidence="2">cv. Fuhuasheng</strain>
        <tissue evidence="1">Leaves</tissue>
    </source>
</reference>
<evidence type="ECO:0000313" key="2">
    <source>
        <dbReference type="Proteomes" id="UP000289738"/>
    </source>
</evidence>
<dbReference type="Proteomes" id="UP000289738">
    <property type="component" value="Chromosome A02"/>
</dbReference>
<organism evidence="1 2">
    <name type="scientific">Arachis hypogaea</name>
    <name type="common">Peanut</name>
    <dbReference type="NCBI Taxonomy" id="3818"/>
    <lineage>
        <taxon>Eukaryota</taxon>
        <taxon>Viridiplantae</taxon>
        <taxon>Streptophyta</taxon>
        <taxon>Embryophyta</taxon>
        <taxon>Tracheophyta</taxon>
        <taxon>Spermatophyta</taxon>
        <taxon>Magnoliopsida</taxon>
        <taxon>eudicotyledons</taxon>
        <taxon>Gunneridae</taxon>
        <taxon>Pentapetalae</taxon>
        <taxon>rosids</taxon>
        <taxon>fabids</taxon>
        <taxon>Fabales</taxon>
        <taxon>Fabaceae</taxon>
        <taxon>Papilionoideae</taxon>
        <taxon>50 kb inversion clade</taxon>
        <taxon>dalbergioids sensu lato</taxon>
        <taxon>Dalbergieae</taxon>
        <taxon>Pterocarpus clade</taxon>
        <taxon>Arachis</taxon>
    </lineage>
</organism>
<sequence length="245" mass="28514">MPPIHVQETIITVWTIRHPTRNRNNLISRTKLCQLSYILPSHGIKLFASATLILFPQIPRANPRRITDSSYRPCTILTRFDQLPILPPLYKVSHRFRYPTRNHNDPIARVELYQLNYILPNQLSHPKLEPDTSLLNSIQPIGIKSMDSFSRYIHSFRTQYLTIHCTALSKCACSHFFVTITNLCEKIPMKRKRKAANLILFPRIPSEKILEELPTPTIVHIRSLLDLTNYLFYLLYILDSPSLSQ</sequence>
<keyword evidence="2" id="KW-1185">Reference proteome</keyword>
<proteinExistence type="predicted"/>
<accession>A0A445E8I1</accession>
<protein>
    <submittedName>
        <fullName evidence="1">Uncharacterized protein</fullName>
    </submittedName>
</protein>